<dbReference type="PANTHER" id="PTHR31009">
    <property type="entry name" value="S-ADENOSYL-L-METHIONINE:CARBOXYL METHYLTRANSFERASE FAMILY PROTEIN"/>
    <property type="match status" value="1"/>
</dbReference>
<dbReference type="InterPro" id="IPR029063">
    <property type="entry name" value="SAM-dependent_MTases_sf"/>
</dbReference>
<sequence length="363" mass="39600">MRESSIVVRPESPDSPNYTFAARLQAAGLQSAIDLFVDAANAVPVPEPPHPIVIADYGAASGHNALLPVSAAIRTLRGRTRQEHAILVAHTDIPDNDFTALFETLTEDPDSYLRKDAAVYCSAIGRSFYQQLLPSQSVSLGWSSWAIHWLSQTPQPIPDHILPALSSDERARAACERQAAQDWQNFVAYRGRELVGDGRLVVLTMGVDKDRAPGLLPLVESIYTGLKQMVGTGLITADELRAMSIPIVGRGEKDFAAPFAPKDRYEGLSIETVEISDAEDRYYQQFLVDQDANALGAKWGSFMRVSVFGCLVAALSGGSTDPRADEFSAQLERRVAAQIAAAPARMHIPLAKVVLRKHPRSRD</sequence>
<dbReference type="SUPFAM" id="SSF53335">
    <property type="entry name" value="S-adenosyl-L-methionine-dependent methyltransferases"/>
    <property type="match status" value="1"/>
</dbReference>
<dbReference type="InterPro" id="IPR005299">
    <property type="entry name" value="MeTrfase_7"/>
</dbReference>
<dbReference type="EMBL" id="OY726397">
    <property type="protein sequence ID" value="CAJ1501624.1"/>
    <property type="molecule type" value="Genomic_DNA"/>
</dbReference>
<gene>
    <name evidence="3" type="ORF">MU0053_001974</name>
</gene>
<dbReference type="Gene3D" id="3.40.50.150">
    <property type="entry name" value="Vaccinia Virus protein VP39"/>
    <property type="match status" value="1"/>
</dbReference>
<dbReference type="RefSeq" id="WP_308482155.1">
    <property type="nucleotide sequence ID" value="NZ_OY726397.1"/>
</dbReference>
<dbReference type="GO" id="GO:0008168">
    <property type="term" value="F:methyltransferase activity"/>
    <property type="evidence" value="ECO:0007669"/>
    <property type="project" value="UniProtKB-KW"/>
</dbReference>
<evidence type="ECO:0000256" key="1">
    <source>
        <dbReference type="ARBA" id="ARBA00022723"/>
    </source>
</evidence>
<proteinExistence type="predicted"/>
<keyword evidence="1" id="KW-0479">Metal-binding</keyword>
<dbReference type="Gene3D" id="1.10.1200.270">
    <property type="entry name" value="Methyltransferase, alpha-helical capping domain"/>
    <property type="match status" value="1"/>
</dbReference>
<evidence type="ECO:0000313" key="3">
    <source>
        <dbReference type="EMBL" id="CAJ1501624.1"/>
    </source>
</evidence>
<protein>
    <submittedName>
        <fullName evidence="3">SAM-dependent methyltransferase</fullName>
    </submittedName>
</protein>
<evidence type="ECO:0000256" key="2">
    <source>
        <dbReference type="ARBA" id="ARBA00022842"/>
    </source>
</evidence>
<dbReference type="GO" id="GO:0032259">
    <property type="term" value="P:methylation"/>
    <property type="evidence" value="ECO:0007669"/>
    <property type="project" value="UniProtKB-KW"/>
</dbReference>
<organism evidence="3 4">
    <name type="scientific">[Mycobacterium] burgundiense</name>
    <dbReference type="NCBI Taxonomy" id="3064286"/>
    <lineage>
        <taxon>Bacteria</taxon>
        <taxon>Bacillati</taxon>
        <taxon>Actinomycetota</taxon>
        <taxon>Actinomycetes</taxon>
        <taxon>Mycobacteriales</taxon>
        <taxon>Mycobacteriaceae</taxon>
        <taxon>Mycolicibacterium</taxon>
    </lineage>
</organism>
<keyword evidence="2" id="KW-0460">Magnesium</keyword>
<keyword evidence="3" id="KW-0489">Methyltransferase</keyword>
<reference evidence="3 4" key="1">
    <citation type="submission" date="2023-08" db="EMBL/GenBank/DDBJ databases">
        <authorList>
            <person name="Folkvardsen B D."/>
            <person name="Norman A."/>
        </authorList>
    </citation>
    <scope>NUCLEOTIDE SEQUENCE [LARGE SCALE GENOMIC DNA]</scope>
    <source>
        <strain evidence="3 4">Mu0053</strain>
    </source>
</reference>
<dbReference type="Proteomes" id="UP001190465">
    <property type="component" value="Chromosome"/>
</dbReference>
<dbReference type="Pfam" id="PF03492">
    <property type="entry name" value="Methyltransf_7"/>
    <property type="match status" value="1"/>
</dbReference>
<keyword evidence="3" id="KW-0808">Transferase</keyword>
<accession>A0ABM9LMU4</accession>
<name>A0ABM9LMU4_9MYCO</name>
<keyword evidence="4" id="KW-1185">Reference proteome</keyword>
<dbReference type="InterPro" id="IPR042086">
    <property type="entry name" value="MeTrfase_capping"/>
</dbReference>
<evidence type="ECO:0000313" key="4">
    <source>
        <dbReference type="Proteomes" id="UP001190465"/>
    </source>
</evidence>